<protein>
    <submittedName>
        <fullName evidence="2">Type IV pilus biogenesis protein PilP</fullName>
    </submittedName>
</protein>
<evidence type="ECO:0000313" key="2">
    <source>
        <dbReference type="EMBL" id="CRL11575.1"/>
    </source>
</evidence>
<accession>A0A0H5D9J2</accession>
<proteinExistence type="predicted"/>
<dbReference type="RefSeq" id="WP_008559818.1">
    <property type="nucleotide sequence ID" value="NZ_BSKQ01000001.1"/>
</dbReference>
<dbReference type="EMBL" id="CVRL01000033">
    <property type="protein sequence ID" value="CRL11575.1"/>
    <property type="molecule type" value="Genomic_DNA"/>
</dbReference>
<sequence length="90" mass="9257">MANSERNGKTPANVAGHATQEGALPRNGISLLGLYGDSTDLNAMVRLPGGRTRVVKRGSRLSGSEVVAIDADGLVLQKNGKATRLGMPGS</sequence>
<gene>
    <name evidence="2" type="ORF">NIT7321_02443</name>
</gene>
<dbReference type="OrthoDB" id="7860232at2"/>
<feature type="region of interest" description="Disordered" evidence="1">
    <location>
        <begin position="1"/>
        <end position="22"/>
    </location>
</feature>
<evidence type="ECO:0000256" key="1">
    <source>
        <dbReference type="SAM" id="MobiDB-lite"/>
    </source>
</evidence>
<organism evidence="2 3">
    <name type="scientific">Phaeobacter italicus</name>
    <dbReference type="NCBI Taxonomy" id="481446"/>
    <lineage>
        <taxon>Bacteria</taxon>
        <taxon>Pseudomonadati</taxon>
        <taxon>Pseudomonadota</taxon>
        <taxon>Alphaproteobacteria</taxon>
        <taxon>Rhodobacterales</taxon>
        <taxon>Roseobacteraceae</taxon>
        <taxon>Phaeobacter</taxon>
    </lineage>
</organism>
<dbReference type="GeneID" id="78396240"/>
<dbReference type="AlphaFoldDB" id="A0A0H5D9J2"/>
<evidence type="ECO:0000313" key="3">
    <source>
        <dbReference type="Proteomes" id="UP000043764"/>
    </source>
</evidence>
<keyword evidence="3" id="KW-1185">Reference proteome</keyword>
<name>A0A0H5D9J2_9RHOB</name>
<reference evidence="2 3" key="1">
    <citation type="submission" date="2015-05" db="EMBL/GenBank/DDBJ databases">
        <authorList>
            <person name="Rodrigo-Torres Lidia"/>
            <person name="Arahal R.David."/>
        </authorList>
    </citation>
    <scope>NUCLEOTIDE SEQUENCE [LARGE SCALE GENOMIC DNA]</scope>
    <source>
        <strain evidence="2 3">CECT 7321</strain>
    </source>
</reference>
<dbReference type="STRING" id="481446.NIT7645_00840"/>
<dbReference type="Proteomes" id="UP000043764">
    <property type="component" value="Unassembled WGS sequence"/>
</dbReference>